<dbReference type="PROSITE" id="PS50005">
    <property type="entry name" value="TPR"/>
    <property type="match status" value="2"/>
</dbReference>
<feature type="coiled-coil region" evidence="2">
    <location>
        <begin position="287"/>
        <end position="314"/>
    </location>
</feature>
<keyword evidence="4" id="KW-0732">Signal</keyword>
<feature type="repeat" description="TPR" evidence="1">
    <location>
        <begin position="144"/>
        <end position="177"/>
    </location>
</feature>
<evidence type="ECO:0000256" key="1">
    <source>
        <dbReference type="PROSITE-ProRule" id="PRU00339"/>
    </source>
</evidence>
<dbReference type="KEGG" id="fak:FUA48_11560"/>
<dbReference type="SMART" id="SM00028">
    <property type="entry name" value="TPR"/>
    <property type="match status" value="6"/>
</dbReference>
<keyword evidence="6" id="KW-1185">Reference proteome</keyword>
<dbReference type="Pfam" id="PF13424">
    <property type="entry name" value="TPR_12"/>
    <property type="match status" value="3"/>
</dbReference>
<keyword evidence="1" id="KW-0802">TPR repeat</keyword>
<dbReference type="PANTHER" id="PTHR10098">
    <property type="entry name" value="RAPSYN-RELATED"/>
    <property type="match status" value="1"/>
</dbReference>
<dbReference type="Gene3D" id="3.30.565.10">
    <property type="entry name" value="Histidine kinase-like ATPase, C-terminal domain"/>
    <property type="match status" value="1"/>
</dbReference>
<dbReference type="RefSeq" id="WP_147583672.1">
    <property type="nucleotide sequence ID" value="NZ_CP042831.1"/>
</dbReference>
<evidence type="ECO:0000256" key="3">
    <source>
        <dbReference type="SAM" id="Phobius"/>
    </source>
</evidence>
<dbReference type="InterPro" id="IPR036890">
    <property type="entry name" value="HATPase_C_sf"/>
</dbReference>
<dbReference type="EMBL" id="CP042831">
    <property type="protein sequence ID" value="QEE50190.1"/>
    <property type="molecule type" value="Genomic_DNA"/>
</dbReference>
<dbReference type="Proteomes" id="UP000321222">
    <property type="component" value="Chromosome"/>
</dbReference>
<proteinExistence type="predicted"/>
<keyword evidence="2" id="KW-0175">Coiled coil</keyword>
<evidence type="ECO:0000313" key="6">
    <source>
        <dbReference type="Proteomes" id="UP000321222"/>
    </source>
</evidence>
<feature type="transmembrane region" description="Helical" evidence="3">
    <location>
        <begin position="347"/>
        <end position="368"/>
    </location>
</feature>
<protein>
    <submittedName>
        <fullName evidence="5">Tetratricopeptide repeat protein</fullName>
    </submittedName>
</protein>
<evidence type="ECO:0000256" key="2">
    <source>
        <dbReference type="SAM" id="Coils"/>
    </source>
</evidence>
<reference evidence="5 6" key="1">
    <citation type="submission" date="2019-08" db="EMBL/GenBank/DDBJ databases">
        <title>Flavobacterium alkalisoli sp. nov., isolated from rhizosphere soil of Suaeda salsa.</title>
        <authorList>
            <person name="Sun J.-Q."/>
            <person name="Xu L."/>
        </authorList>
    </citation>
    <scope>NUCLEOTIDE SEQUENCE [LARGE SCALE GENOMIC DNA]</scope>
    <source>
        <strain evidence="5 6">XS-5</strain>
    </source>
</reference>
<dbReference type="SUPFAM" id="SSF55874">
    <property type="entry name" value="ATPase domain of HSP90 chaperone/DNA topoisomerase II/histidine kinase"/>
    <property type="match status" value="1"/>
</dbReference>
<dbReference type="InterPro" id="IPR019734">
    <property type="entry name" value="TPR_rpt"/>
</dbReference>
<sequence length="594" mass="67135">MQKTLLFAVVLLCVLPSPAQTTTASSFMHKGEQAFEQKNYTAAIMAFMQSVDHAKKSKDTLTLINSYNYLGSVYTMADQPREALDYYLQSLSLHKQQGNYKSIAETAKQVAVLYTLANEYDAAIQYYKEAQQYALLAKSPNIEAGSLGGLGIVYEKQQKYDMALSVYRRAIRIYETNNDMLGKAVLLSAMGNVYNHTGYYNLAEQNYKEALGYFNESDERQKVAETLNDLGETFAGSGDYNESLKLHKQAYLDAVEIKYDEAVVDACKGLYKAYEHLEEYENTILYQKLYEQKRDSLEARLALQENAKAQMRYETQKAKSQMEILALTEKINKLEAGNRSALLNDKYSLIAISGGFAVMSSFLIFVWFQKARIKKKYKKQVARMASQRRKQSEKLTRVKELYTHLDNRLGEVYYLNDELSRKSVGAPSIRVSNEALHNVTVKIHEDISDLVWALERENASPQNLANGMCDFASGYLKNHHVESVFSVDPDMPEVKMSGSARKELAIVLKECLNAIAVKAKANKVFLGISAKDDKMQITVRDNGSGNYVDYNDGKLKSLYKRLKNIGGETFVESLPGWGTTITISTPFESFEEEI</sequence>
<dbReference type="AlphaFoldDB" id="A0A5B9FT66"/>
<evidence type="ECO:0000313" key="5">
    <source>
        <dbReference type="EMBL" id="QEE50190.1"/>
    </source>
</evidence>
<dbReference type="OrthoDB" id="9778366at2"/>
<keyword evidence="3" id="KW-0472">Membrane</keyword>
<dbReference type="Gene3D" id="1.25.40.10">
    <property type="entry name" value="Tetratricopeptide repeat domain"/>
    <property type="match status" value="1"/>
</dbReference>
<keyword evidence="3" id="KW-1133">Transmembrane helix</keyword>
<dbReference type="SUPFAM" id="SSF48452">
    <property type="entry name" value="TPR-like"/>
    <property type="match status" value="2"/>
</dbReference>
<organism evidence="5 6">
    <name type="scientific">Flavobacterium alkalisoli</name>
    <dbReference type="NCBI Taxonomy" id="2602769"/>
    <lineage>
        <taxon>Bacteria</taxon>
        <taxon>Pseudomonadati</taxon>
        <taxon>Bacteroidota</taxon>
        <taxon>Flavobacteriia</taxon>
        <taxon>Flavobacteriales</taxon>
        <taxon>Flavobacteriaceae</taxon>
        <taxon>Flavobacterium</taxon>
    </lineage>
</organism>
<name>A0A5B9FT66_9FLAO</name>
<keyword evidence="3" id="KW-0812">Transmembrane</keyword>
<feature type="repeat" description="TPR" evidence="1">
    <location>
        <begin position="64"/>
        <end position="97"/>
    </location>
</feature>
<feature type="chain" id="PRO_5022981101" evidence="4">
    <location>
        <begin position="20"/>
        <end position="594"/>
    </location>
</feature>
<dbReference type="InterPro" id="IPR011990">
    <property type="entry name" value="TPR-like_helical_dom_sf"/>
</dbReference>
<evidence type="ECO:0000256" key="4">
    <source>
        <dbReference type="SAM" id="SignalP"/>
    </source>
</evidence>
<gene>
    <name evidence="5" type="ORF">FUA48_11560</name>
</gene>
<feature type="signal peptide" evidence="4">
    <location>
        <begin position="1"/>
        <end position="19"/>
    </location>
</feature>
<accession>A0A5B9FT66</accession>